<dbReference type="OrthoDB" id="1407599at2"/>
<dbReference type="PROSITE" id="PS00136">
    <property type="entry name" value="SUBTILASE_ASP"/>
    <property type="match status" value="1"/>
</dbReference>
<dbReference type="InterPro" id="IPR000209">
    <property type="entry name" value="Peptidase_S8/S53_dom"/>
</dbReference>
<dbReference type="InterPro" id="IPR050131">
    <property type="entry name" value="Peptidase_S8_subtilisin-like"/>
</dbReference>
<evidence type="ECO:0000259" key="7">
    <source>
        <dbReference type="Pfam" id="PF00082"/>
    </source>
</evidence>
<keyword evidence="5 6" id="KW-0720">Serine protease</keyword>
<evidence type="ECO:0000256" key="3">
    <source>
        <dbReference type="ARBA" id="ARBA00022729"/>
    </source>
</evidence>
<feature type="domain" description="Secretion system C-terminal sorting" evidence="8">
    <location>
        <begin position="464"/>
        <end position="534"/>
    </location>
</feature>
<dbReference type="Gene3D" id="3.40.50.200">
    <property type="entry name" value="Peptidase S8/S53 domain"/>
    <property type="match status" value="1"/>
</dbReference>
<dbReference type="GO" id="GO:0006508">
    <property type="term" value="P:proteolysis"/>
    <property type="evidence" value="ECO:0007669"/>
    <property type="project" value="UniProtKB-KW"/>
</dbReference>
<dbReference type="SUPFAM" id="SSF52743">
    <property type="entry name" value="Subtilisin-like"/>
    <property type="match status" value="1"/>
</dbReference>
<organism evidence="9 10">
    <name type="scientific">Flavobacterium supellecticarium</name>
    <dbReference type="NCBI Taxonomy" id="2565924"/>
    <lineage>
        <taxon>Bacteria</taxon>
        <taxon>Pseudomonadati</taxon>
        <taxon>Bacteroidota</taxon>
        <taxon>Flavobacteriia</taxon>
        <taxon>Flavobacteriales</taxon>
        <taxon>Flavobacteriaceae</taxon>
        <taxon>Flavobacterium</taxon>
    </lineage>
</organism>
<dbReference type="PRINTS" id="PR00723">
    <property type="entry name" value="SUBTILISIN"/>
</dbReference>
<reference evidence="9 10" key="1">
    <citation type="submission" date="2019-04" db="EMBL/GenBank/DDBJ databases">
        <title>Flavobacterium sp. nov. isolated from construction timber.</title>
        <authorList>
            <person name="Lin S.-Y."/>
            <person name="Chang C.-T."/>
            <person name="Young C.-C."/>
        </authorList>
    </citation>
    <scope>NUCLEOTIDE SEQUENCE [LARGE SCALE GENOMIC DNA]</scope>
    <source>
        <strain evidence="9 10">CC-CTC003</strain>
    </source>
</reference>
<dbReference type="Pfam" id="PF00082">
    <property type="entry name" value="Peptidase_S8"/>
    <property type="match status" value="1"/>
</dbReference>
<dbReference type="InterPro" id="IPR015500">
    <property type="entry name" value="Peptidase_S8_subtilisin-rel"/>
</dbReference>
<dbReference type="RefSeq" id="WP_136401234.1">
    <property type="nucleotide sequence ID" value="NZ_SSNZ01000001.1"/>
</dbReference>
<feature type="active site" description="Charge relay system" evidence="6">
    <location>
        <position position="216"/>
    </location>
</feature>
<comment type="caution">
    <text evidence="9">The sequence shown here is derived from an EMBL/GenBank/DDBJ whole genome shotgun (WGS) entry which is preliminary data.</text>
</comment>
<dbReference type="InterPro" id="IPR036852">
    <property type="entry name" value="Peptidase_S8/S53_dom_sf"/>
</dbReference>
<evidence type="ECO:0000256" key="1">
    <source>
        <dbReference type="ARBA" id="ARBA00011073"/>
    </source>
</evidence>
<keyword evidence="2 6" id="KW-0645">Protease</keyword>
<dbReference type="EMBL" id="SSNZ01000001">
    <property type="protein sequence ID" value="THF52709.1"/>
    <property type="molecule type" value="Genomic_DNA"/>
</dbReference>
<dbReference type="PIRSF" id="PIRSF037903">
    <property type="entry name" value="Subtilisin_rel_GFO_2223"/>
    <property type="match status" value="1"/>
</dbReference>
<dbReference type="GO" id="GO:0004252">
    <property type="term" value="F:serine-type endopeptidase activity"/>
    <property type="evidence" value="ECO:0007669"/>
    <property type="project" value="UniProtKB-UniRule"/>
</dbReference>
<feature type="active site" description="Charge relay system" evidence="6">
    <location>
        <position position="176"/>
    </location>
</feature>
<dbReference type="NCBIfam" id="TIGR04183">
    <property type="entry name" value="Por_Secre_tail"/>
    <property type="match status" value="1"/>
</dbReference>
<dbReference type="AlphaFoldDB" id="A0A4S4A2T4"/>
<evidence type="ECO:0000259" key="8">
    <source>
        <dbReference type="Pfam" id="PF18962"/>
    </source>
</evidence>
<evidence type="ECO:0000256" key="4">
    <source>
        <dbReference type="ARBA" id="ARBA00022801"/>
    </source>
</evidence>
<sequence length="536" mass="58550">MRTYFTLFILLLYNVSFSQEDAWVYFLDKPNAQTFLNNPLSILSQRALDRRTAQGIALDEKDAPIHQSYIDQVTATPGITVMAKSKWLNALHIRGTQQAITNLTNLPFVSSVDFANKTLNAGKTIQNPVSGLFQKAFSVQADFPYGQSATQIQMLNGHLLHQQNYTGNGKIIAVLDAGFPGVDTTTPFARIRNNNQIKGGYNFVNRNADFYTGYQHGTQVLSNMAAYVENQLVGTAPDASYYLFVTEDYNTENPLEESLWVEAAEMADSLGVDVINSSLGYSQFTNASYNYTYQDMNGTTTFVTRGANIAFTRGMIVVCSAGNEGAKPWKYITAPADGPNVLTIGSVNASEVRSSFSSQGPTADGRIKPDVMAMGAASVVTTETGELGFNNGTSFSSPTLAGLVACLWQALPDKTNAEIVQRIKQSADRYTNPDNFYGYGIPDFYSALSLTLATEAFTLNGFSLYPNPTNANLTISASGQREASFVLYNNLGQEVIRKKLNDLQETTVGMENLKSGIYLYTIVAGQNTFSGKIIKK</sequence>
<dbReference type="Pfam" id="PF18962">
    <property type="entry name" value="Por_Secre_tail"/>
    <property type="match status" value="1"/>
</dbReference>
<dbReference type="InterPro" id="IPR023827">
    <property type="entry name" value="Peptidase_S8_Asp-AS"/>
</dbReference>
<dbReference type="PANTHER" id="PTHR43806:SF67">
    <property type="entry name" value="EGF-LIKE DOMAIN-CONTAINING PROTEIN"/>
    <property type="match status" value="1"/>
</dbReference>
<dbReference type="CDD" id="cd07493">
    <property type="entry name" value="Peptidases_S8_9"/>
    <property type="match status" value="1"/>
</dbReference>
<evidence type="ECO:0000256" key="5">
    <source>
        <dbReference type="ARBA" id="ARBA00022825"/>
    </source>
</evidence>
<feature type="active site" description="Charge relay system" evidence="6">
    <location>
        <position position="394"/>
    </location>
</feature>
<dbReference type="InterPro" id="IPR017317">
    <property type="entry name" value="Pept_S8_subtilisin_bacteroid-2"/>
</dbReference>
<evidence type="ECO:0000256" key="6">
    <source>
        <dbReference type="PROSITE-ProRule" id="PRU01240"/>
    </source>
</evidence>
<comment type="similarity">
    <text evidence="1 6">Belongs to the peptidase S8 family.</text>
</comment>
<keyword evidence="10" id="KW-1185">Reference proteome</keyword>
<protein>
    <submittedName>
        <fullName evidence="9">T9SS type A sorting domain-containing protein</fullName>
    </submittedName>
</protein>
<dbReference type="InterPro" id="IPR026444">
    <property type="entry name" value="Secre_tail"/>
</dbReference>
<accession>A0A4S4A2T4</accession>
<keyword evidence="4 6" id="KW-0378">Hydrolase</keyword>
<dbReference type="PROSITE" id="PS51892">
    <property type="entry name" value="SUBTILASE"/>
    <property type="match status" value="1"/>
</dbReference>
<gene>
    <name evidence="9" type="ORF">E6C50_00415</name>
</gene>
<dbReference type="Proteomes" id="UP000307507">
    <property type="component" value="Unassembled WGS sequence"/>
</dbReference>
<proteinExistence type="inferred from homology"/>
<dbReference type="PANTHER" id="PTHR43806">
    <property type="entry name" value="PEPTIDASE S8"/>
    <property type="match status" value="1"/>
</dbReference>
<evidence type="ECO:0000313" key="9">
    <source>
        <dbReference type="EMBL" id="THF52709.1"/>
    </source>
</evidence>
<keyword evidence="3" id="KW-0732">Signal</keyword>
<evidence type="ECO:0000313" key="10">
    <source>
        <dbReference type="Proteomes" id="UP000307507"/>
    </source>
</evidence>
<evidence type="ECO:0000256" key="2">
    <source>
        <dbReference type="ARBA" id="ARBA00022670"/>
    </source>
</evidence>
<feature type="domain" description="Peptidase S8/S53" evidence="7">
    <location>
        <begin position="167"/>
        <end position="440"/>
    </location>
</feature>
<name>A0A4S4A2T4_9FLAO</name>